<gene>
    <name evidence="2" type="ORF">CSUNSWCD_1101</name>
</gene>
<reference evidence="2 3" key="1">
    <citation type="journal article" date="2013" name="Genome Announc.">
        <title>Genome Sequence of Campylobacter showae UNSWCD, Isolated from a Patient with Crohn's Disease.</title>
        <authorList>
            <person name="Tay A.P."/>
            <person name="Kaakoush N.O."/>
            <person name="Deshpande N.P."/>
            <person name="Chen Z."/>
            <person name="Mitchell H."/>
            <person name="Wilkins M.R."/>
        </authorList>
    </citation>
    <scope>NUCLEOTIDE SEQUENCE [LARGE SCALE GENOMIC DNA]</scope>
    <source>
        <strain evidence="2 3">CSUNSWCD</strain>
    </source>
</reference>
<name>M5ID57_9BACT</name>
<evidence type="ECO:0000313" key="2">
    <source>
        <dbReference type="EMBL" id="EKU10227.1"/>
    </source>
</evidence>
<protein>
    <recommendedName>
        <fullName evidence="4">Periplasmic protein</fullName>
    </recommendedName>
</protein>
<accession>M5ID57</accession>
<dbReference type="AlphaFoldDB" id="M5ID57"/>
<proteinExistence type="predicted"/>
<evidence type="ECO:0000313" key="3">
    <source>
        <dbReference type="Proteomes" id="UP000011939"/>
    </source>
</evidence>
<organism evidence="2 3">
    <name type="scientific">Campylobacter showae CSUNSWCD</name>
    <dbReference type="NCBI Taxonomy" id="1244083"/>
    <lineage>
        <taxon>Bacteria</taxon>
        <taxon>Pseudomonadati</taxon>
        <taxon>Campylobacterota</taxon>
        <taxon>Epsilonproteobacteria</taxon>
        <taxon>Campylobacterales</taxon>
        <taxon>Campylobacteraceae</taxon>
        <taxon>Campylobacter</taxon>
    </lineage>
</organism>
<keyword evidence="1" id="KW-0732">Signal</keyword>
<dbReference type="Proteomes" id="UP000011939">
    <property type="component" value="Unassembled WGS sequence"/>
</dbReference>
<comment type="caution">
    <text evidence="2">The sequence shown here is derived from an EMBL/GenBank/DDBJ whole genome shotgun (WGS) entry which is preliminary data.</text>
</comment>
<evidence type="ECO:0008006" key="4">
    <source>
        <dbReference type="Google" id="ProtNLM"/>
    </source>
</evidence>
<dbReference type="EMBL" id="AMZQ01000018">
    <property type="protein sequence ID" value="EKU10227.1"/>
    <property type="molecule type" value="Genomic_DNA"/>
</dbReference>
<dbReference type="RefSeq" id="WP_009497008.1">
    <property type="nucleotide sequence ID" value="NZ_AMZQ01000018.1"/>
</dbReference>
<dbReference type="PATRIC" id="fig|1244083.3.peg.2348"/>
<evidence type="ECO:0000256" key="1">
    <source>
        <dbReference type="SAM" id="SignalP"/>
    </source>
</evidence>
<sequence length="42" mass="4386">MNKFSLSLAASSLLLTQIFAADVALQGAKVSESANYPLCAQI</sequence>
<dbReference type="STRING" id="1244083.CSUNSWCD_1101"/>
<feature type="chain" id="PRO_5004067853" description="Periplasmic protein" evidence="1">
    <location>
        <begin position="21"/>
        <end position="42"/>
    </location>
</feature>
<feature type="signal peptide" evidence="1">
    <location>
        <begin position="1"/>
        <end position="20"/>
    </location>
</feature>